<dbReference type="AlphaFoldDB" id="A0A0F9USC0"/>
<gene>
    <name evidence="1" type="ORF">LCGC14_0494930</name>
</gene>
<reference evidence="1" key="1">
    <citation type="journal article" date="2015" name="Nature">
        <title>Complex archaea that bridge the gap between prokaryotes and eukaryotes.</title>
        <authorList>
            <person name="Spang A."/>
            <person name="Saw J.H."/>
            <person name="Jorgensen S.L."/>
            <person name="Zaremba-Niedzwiedzka K."/>
            <person name="Martijn J."/>
            <person name="Lind A.E."/>
            <person name="van Eijk R."/>
            <person name="Schleper C."/>
            <person name="Guy L."/>
            <person name="Ettema T.J."/>
        </authorList>
    </citation>
    <scope>NUCLEOTIDE SEQUENCE</scope>
</reference>
<organism evidence="1">
    <name type="scientific">marine sediment metagenome</name>
    <dbReference type="NCBI Taxonomy" id="412755"/>
    <lineage>
        <taxon>unclassified sequences</taxon>
        <taxon>metagenomes</taxon>
        <taxon>ecological metagenomes</taxon>
    </lineage>
</organism>
<name>A0A0F9USC0_9ZZZZ</name>
<comment type="caution">
    <text evidence="1">The sequence shown here is derived from an EMBL/GenBank/DDBJ whole genome shotgun (WGS) entry which is preliminary data.</text>
</comment>
<sequence length="100" mass="11744">MTLRKSNKVVHIPKCVYCPRDTPSFSGECFIAIPSQLNLNGKWMGSHWHLFCGNCFQELIKGIKREKEIIGEVDFVNLFLNNPITIFKEKYKTRIEFKDY</sequence>
<dbReference type="EMBL" id="LAZR01000568">
    <property type="protein sequence ID" value="KKN64066.1"/>
    <property type="molecule type" value="Genomic_DNA"/>
</dbReference>
<proteinExistence type="predicted"/>
<evidence type="ECO:0000313" key="1">
    <source>
        <dbReference type="EMBL" id="KKN64066.1"/>
    </source>
</evidence>
<protein>
    <submittedName>
        <fullName evidence="1">Uncharacterized protein</fullName>
    </submittedName>
</protein>
<accession>A0A0F9USC0</accession>